<evidence type="ECO:0000256" key="2">
    <source>
        <dbReference type="SAM" id="MobiDB-lite"/>
    </source>
</evidence>
<feature type="coiled-coil region" evidence="1">
    <location>
        <begin position="101"/>
        <end position="140"/>
    </location>
</feature>
<accession>A0A1T5KPH4</accession>
<dbReference type="EMBL" id="FUZT01000004">
    <property type="protein sequence ID" value="SKC65570.1"/>
    <property type="molecule type" value="Genomic_DNA"/>
</dbReference>
<dbReference type="PROSITE" id="PS51257">
    <property type="entry name" value="PROKAR_LIPOPROTEIN"/>
    <property type="match status" value="1"/>
</dbReference>
<organism evidence="3 4">
    <name type="scientific">Maledivibacter halophilus</name>
    <dbReference type="NCBI Taxonomy" id="36842"/>
    <lineage>
        <taxon>Bacteria</taxon>
        <taxon>Bacillati</taxon>
        <taxon>Bacillota</taxon>
        <taxon>Clostridia</taxon>
        <taxon>Peptostreptococcales</taxon>
        <taxon>Caminicellaceae</taxon>
        <taxon>Maledivibacter</taxon>
    </lineage>
</organism>
<dbReference type="AlphaFoldDB" id="A0A1T5KPH4"/>
<keyword evidence="1" id="KW-0175">Coiled coil</keyword>
<evidence type="ECO:0000313" key="3">
    <source>
        <dbReference type="EMBL" id="SKC65570.1"/>
    </source>
</evidence>
<proteinExistence type="predicted"/>
<gene>
    <name evidence="3" type="ORF">SAMN02194393_02017</name>
</gene>
<evidence type="ECO:0000313" key="4">
    <source>
        <dbReference type="Proteomes" id="UP000190285"/>
    </source>
</evidence>
<evidence type="ECO:0000256" key="1">
    <source>
        <dbReference type="SAM" id="Coils"/>
    </source>
</evidence>
<feature type="compositionally biased region" description="Basic and acidic residues" evidence="2">
    <location>
        <begin position="346"/>
        <end position="356"/>
    </location>
</feature>
<reference evidence="3 4" key="1">
    <citation type="submission" date="2017-02" db="EMBL/GenBank/DDBJ databases">
        <authorList>
            <person name="Peterson S.W."/>
        </authorList>
    </citation>
    <scope>NUCLEOTIDE SEQUENCE [LARGE SCALE GENOMIC DNA]</scope>
    <source>
        <strain evidence="3 4">M1</strain>
    </source>
</reference>
<protein>
    <submittedName>
        <fullName evidence="3">Uncharacterized protein</fullName>
    </submittedName>
</protein>
<name>A0A1T5KPH4_9FIRM</name>
<keyword evidence="4" id="KW-1185">Reference proteome</keyword>
<dbReference type="Proteomes" id="UP000190285">
    <property type="component" value="Unassembled WGS sequence"/>
</dbReference>
<sequence length="364" mass="42352">MNLTKIKKGVTLLLVGGMLVTIGCQSEAAMKKDELALNKNAIQNTQVVEKLSKEKLKEMVLKEFKEHFDVEVDTESLFEYIEISDKGYWQVSWSTFNEKKLDEANKKLFDMKGNYKEITKEEKEKLLEEIKELRTGYNKAITYYARGNGNGNIMKIGIKNRAKDEDIYGKEVKEIEVKKEEKEIALKALEDFAGQKVDVSDLNEEISMKDDSWEFFWDNEPDWDAKETKSINYGVTIDKETKEIKSVTYVDDIAKEHKTNTFPEFDTEEGKKIALDFIKEHEYVEKIDDVEFLRYWNADPQIVLFHVDYIYGQDEETGKTKVIKVTVNKRTKEIWSMGKVLESDEELKSKDHERTNKPNPNALG</sequence>
<dbReference type="OrthoDB" id="2079139at2"/>
<feature type="region of interest" description="Disordered" evidence="2">
    <location>
        <begin position="345"/>
        <end position="364"/>
    </location>
</feature>
<dbReference type="RefSeq" id="WP_079491307.1">
    <property type="nucleotide sequence ID" value="NZ_FUZT01000004.1"/>
</dbReference>